<dbReference type="InterPro" id="IPR032713">
    <property type="entry name" value="EmrE"/>
</dbReference>
<feature type="transmembrane region" description="Helical" evidence="1">
    <location>
        <begin position="217"/>
        <end position="236"/>
    </location>
</feature>
<feature type="transmembrane region" description="Helical" evidence="1">
    <location>
        <begin position="248"/>
        <end position="272"/>
    </location>
</feature>
<feature type="transmembrane region" description="Helical" evidence="1">
    <location>
        <begin position="72"/>
        <end position="91"/>
    </location>
</feature>
<feature type="transmembrane region" description="Helical" evidence="1">
    <location>
        <begin position="278"/>
        <end position="297"/>
    </location>
</feature>
<dbReference type="EMBL" id="JAAITT010000049">
    <property type="protein sequence ID" value="NSJ51856.1"/>
    <property type="molecule type" value="Genomic_DNA"/>
</dbReference>
<evidence type="ECO:0000313" key="4">
    <source>
        <dbReference type="Proteomes" id="UP000669239"/>
    </source>
</evidence>
<gene>
    <name evidence="3" type="ORF">G5B36_24580</name>
    <name evidence="2" type="ORF">L0N08_08105</name>
</gene>
<evidence type="ECO:0000256" key="1">
    <source>
        <dbReference type="SAM" id="Phobius"/>
    </source>
</evidence>
<dbReference type="SUPFAM" id="SSF103481">
    <property type="entry name" value="Multidrug resistance efflux transporter EmrE"/>
    <property type="match status" value="1"/>
</dbReference>
<dbReference type="EMBL" id="JAKNGE010000008">
    <property type="protein sequence ID" value="MCG4745367.1"/>
    <property type="molecule type" value="Genomic_DNA"/>
</dbReference>
<evidence type="ECO:0000313" key="3">
    <source>
        <dbReference type="EMBL" id="NSJ51856.1"/>
    </source>
</evidence>
<dbReference type="Proteomes" id="UP001299608">
    <property type="component" value="Unassembled WGS sequence"/>
</dbReference>
<reference evidence="3 4" key="1">
    <citation type="journal article" date="2020" name="Cell Host Microbe">
        <title>Functional and Genomic Variation between Human-Derived Isolates of Lachnospiraceae Reveals Inter- and Intra-Species Diversity.</title>
        <authorList>
            <person name="Sorbara M.T."/>
            <person name="Littmann E.R."/>
            <person name="Fontana E."/>
            <person name="Moody T.U."/>
            <person name="Kohout C.E."/>
            <person name="Gjonbalaj M."/>
            <person name="Eaton V."/>
            <person name="Seok R."/>
            <person name="Leiner I.M."/>
            <person name="Pamer E.G."/>
        </authorList>
    </citation>
    <scope>NUCLEOTIDE SEQUENCE [LARGE SCALE GENOMIC DNA]</scope>
    <source>
        <strain evidence="3 4">MSK.1.17</strain>
    </source>
</reference>
<organism evidence="2 5">
    <name type="scientific">Enterocloster aldenensis</name>
    <dbReference type="NCBI Taxonomy" id="358742"/>
    <lineage>
        <taxon>Bacteria</taxon>
        <taxon>Bacillati</taxon>
        <taxon>Bacillota</taxon>
        <taxon>Clostridia</taxon>
        <taxon>Lachnospirales</taxon>
        <taxon>Lachnospiraceae</taxon>
        <taxon>Enterocloster</taxon>
    </lineage>
</organism>
<comment type="caution">
    <text evidence="2">The sequence shown here is derived from an EMBL/GenBank/DDBJ whole genome shotgun (WGS) entry which is preliminary data.</text>
</comment>
<reference evidence="2" key="3">
    <citation type="submission" date="2022-01" db="EMBL/GenBank/DDBJ databases">
        <title>Collection of gut derived symbiotic bacterial strains cultured from healthy donors.</title>
        <authorList>
            <person name="Lin H."/>
            <person name="Kohout C."/>
            <person name="Waligurski E."/>
            <person name="Pamer E.G."/>
        </authorList>
    </citation>
    <scope>NUCLEOTIDE SEQUENCE</scope>
    <source>
        <strain evidence="2">DFI.6.55</strain>
    </source>
</reference>
<feature type="transmembrane region" description="Helical" evidence="1">
    <location>
        <begin position="5"/>
        <end position="25"/>
    </location>
</feature>
<dbReference type="Proteomes" id="UP000669239">
    <property type="component" value="Unassembled WGS sequence"/>
</dbReference>
<keyword evidence="1" id="KW-0472">Membrane</keyword>
<dbReference type="AlphaFoldDB" id="A0AAW5BTR2"/>
<evidence type="ECO:0000313" key="2">
    <source>
        <dbReference type="EMBL" id="MCG4745367.1"/>
    </source>
</evidence>
<name>A0AAW5BTR2_9FIRM</name>
<feature type="transmembrane region" description="Helical" evidence="1">
    <location>
        <begin position="149"/>
        <end position="166"/>
    </location>
</feature>
<keyword evidence="4" id="KW-1185">Reference proteome</keyword>
<reference evidence="3" key="2">
    <citation type="submission" date="2020-02" db="EMBL/GenBank/DDBJ databases">
        <authorList>
            <person name="Littmann E."/>
            <person name="Sorbara M."/>
        </authorList>
    </citation>
    <scope>NUCLEOTIDE SEQUENCE</scope>
    <source>
        <strain evidence="3">MSK.1.17</strain>
    </source>
</reference>
<dbReference type="Pfam" id="PF13536">
    <property type="entry name" value="EmrE"/>
    <property type="match status" value="1"/>
</dbReference>
<feature type="transmembrane region" description="Helical" evidence="1">
    <location>
        <begin position="187"/>
        <end position="205"/>
    </location>
</feature>
<dbReference type="RefSeq" id="WP_165641926.1">
    <property type="nucleotide sequence ID" value="NZ_JAAITT010000049.1"/>
</dbReference>
<keyword evidence="1" id="KW-1133">Transmembrane helix</keyword>
<accession>A0AAW5BTR2</accession>
<feature type="transmembrane region" description="Helical" evidence="1">
    <location>
        <begin position="97"/>
        <end position="118"/>
    </location>
</feature>
<dbReference type="InterPro" id="IPR037185">
    <property type="entry name" value="EmrE-like"/>
</dbReference>
<protein>
    <submittedName>
        <fullName evidence="2">Multidrug resistance efflux transporter family protein</fullName>
    </submittedName>
</protein>
<feature type="transmembrane region" description="Helical" evidence="1">
    <location>
        <begin position="31"/>
        <end position="52"/>
    </location>
</feature>
<evidence type="ECO:0000313" key="5">
    <source>
        <dbReference type="Proteomes" id="UP001299608"/>
    </source>
</evidence>
<sequence length="302" mass="32880">MKKALFYGILASFFFAFTFILNRSMNLAGGYWLWSACLRYLFTLPMMVLMLAREKGAAAEVLGEIRRRPGSWFLWSTVGFGLFYAPLTFGSVFGESWLAAATWQLTIVAGVVLTPLFGKKIPFKNLAWSMFILAGIFLMQVPHMEQTDGRTVFLTLAPILVAAFSYPLGNRKMMELCPASMTTIGRVYGMTICSMPFWLLLSVFAAVRTGMPERGQVLQSVCVALFSGVIATVLFFKATDMVKHNPGHLAVIEATQCGEVVFTLLGGIFLLHDRVPDAVGLAGIAVIVAGMIGNSLAAGGEA</sequence>
<proteinExistence type="predicted"/>
<feature type="transmembrane region" description="Helical" evidence="1">
    <location>
        <begin position="125"/>
        <end position="143"/>
    </location>
</feature>
<keyword evidence="1" id="KW-0812">Transmembrane</keyword>